<feature type="transmembrane region" description="Helical" evidence="1">
    <location>
        <begin position="389"/>
        <end position="407"/>
    </location>
</feature>
<protein>
    <submittedName>
        <fullName evidence="2">Uncharacterized protein</fullName>
    </submittedName>
</protein>
<evidence type="ECO:0000313" key="3">
    <source>
        <dbReference type="Proteomes" id="UP000243077"/>
    </source>
</evidence>
<feature type="transmembrane region" description="Helical" evidence="1">
    <location>
        <begin position="291"/>
        <end position="309"/>
    </location>
</feature>
<feature type="transmembrane region" description="Helical" evidence="1">
    <location>
        <begin position="65"/>
        <end position="82"/>
    </location>
</feature>
<dbReference type="RefSeq" id="WP_104914047.1">
    <property type="nucleotide sequence ID" value="NZ_CP026923.1"/>
</dbReference>
<evidence type="ECO:0000256" key="1">
    <source>
        <dbReference type="SAM" id="Phobius"/>
    </source>
</evidence>
<feature type="transmembrane region" description="Helical" evidence="1">
    <location>
        <begin position="321"/>
        <end position="342"/>
    </location>
</feature>
<dbReference type="Proteomes" id="UP000243077">
    <property type="component" value="Chromosome"/>
</dbReference>
<organism evidence="2 3">
    <name type="scientific">Pontimonas salivibrio</name>
    <dbReference type="NCBI Taxonomy" id="1159327"/>
    <lineage>
        <taxon>Bacteria</taxon>
        <taxon>Bacillati</taxon>
        <taxon>Actinomycetota</taxon>
        <taxon>Actinomycetes</taxon>
        <taxon>Micrococcales</taxon>
        <taxon>Microbacteriaceae</taxon>
        <taxon>Pontimonas</taxon>
    </lineage>
</organism>
<reference evidence="2 3" key="1">
    <citation type="submission" date="2018-02" db="EMBL/GenBank/DDBJ databases">
        <title>Complete genome of the streamlined marine actinobacterium Pontimonas salivibrio CL-TW6 adapted to coastal planktonic lifestype.</title>
        <authorList>
            <person name="Cho B.C."/>
            <person name="Hardies S.C."/>
            <person name="Jang G.I."/>
            <person name="Hwang C.Y."/>
        </authorList>
    </citation>
    <scope>NUCLEOTIDE SEQUENCE [LARGE SCALE GENOMIC DNA]</scope>
    <source>
        <strain evidence="2 3">CL-TW6</strain>
    </source>
</reference>
<feature type="transmembrane region" description="Helical" evidence="1">
    <location>
        <begin position="6"/>
        <end position="27"/>
    </location>
</feature>
<dbReference type="EMBL" id="CP026923">
    <property type="protein sequence ID" value="AVG24589.1"/>
    <property type="molecule type" value="Genomic_DNA"/>
</dbReference>
<feature type="transmembrane region" description="Helical" evidence="1">
    <location>
        <begin position="89"/>
        <end position="109"/>
    </location>
</feature>
<keyword evidence="3" id="KW-1185">Reference proteome</keyword>
<dbReference type="AlphaFoldDB" id="A0A2L2BSF1"/>
<feature type="transmembrane region" description="Helical" evidence="1">
    <location>
        <begin position="162"/>
        <end position="182"/>
    </location>
</feature>
<feature type="transmembrane region" description="Helical" evidence="1">
    <location>
        <begin position="194"/>
        <end position="212"/>
    </location>
</feature>
<feature type="transmembrane region" description="Helical" evidence="1">
    <location>
        <begin position="414"/>
        <end position="433"/>
    </location>
</feature>
<sequence length="499" mass="53422">MTHPVVVDALVLALMGLSGVGAGLLLGVRQWIPLTFLAVALSTVVRTWSAFAMWSLGMHHLITDAWIVASIALVVAGGALAWRHWRIALLATSALGAASVVALTTKYVLAIGERHHTDSANAIAVAVVGLGGEVDNLEPIAGSAKRGIAYPLMLGLGPEGRVLAGFTPLLFMMILLAVGWIAWQILRDTVRPQAFWIAVGGLGLFSLSVPIFRAAMFYLNAHILMGFAMVLLVGGLLLARQQRSFSGLPLLFTLVGGVIGVTARVEGIVLVLALLVALMGQSWWSSSVERMRLFATLAIVGITFTWWLSSTNSPLIERFGLTSWILVVLSLVGAALAASPWIDRLRGALLPLFAAAVVGVLLGGIAMSANPLAQVLAQWPNLGLGRGGWATAAHVFIGSVVLLGFFRRSLAYRWLLGISALMIVTILFSKGFDGGSFGVSFGREGFYDSVNRMWLHVMPTIMVMTIVGYAELLHSAFFAKHRADRRGQTVDRQPLTVEQ</sequence>
<feature type="transmembrane region" description="Helical" evidence="1">
    <location>
        <begin position="34"/>
        <end position="53"/>
    </location>
</feature>
<keyword evidence="1" id="KW-0472">Membrane</keyword>
<keyword evidence="1" id="KW-0812">Transmembrane</keyword>
<gene>
    <name evidence="2" type="ORF">C3B54_111654</name>
</gene>
<feature type="transmembrane region" description="Helical" evidence="1">
    <location>
        <begin position="349"/>
        <end position="369"/>
    </location>
</feature>
<evidence type="ECO:0000313" key="2">
    <source>
        <dbReference type="EMBL" id="AVG24589.1"/>
    </source>
</evidence>
<feature type="transmembrane region" description="Helical" evidence="1">
    <location>
        <begin position="267"/>
        <end position="284"/>
    </location>
</feature>
<feature type="transmembrane region" description="Helical" evidence="1">
    <location>
        <begin position="218"/>
        <end position="238"/>
    </location>
</feature>
<dbReference type="KEGG" id="psai:C3B54_111654"/>
<accession>A0A2L2BSF1</accession>
<feature type="transmembrane region" description="Helical" evidence="1">
    <location>
        <begin position="453"/>
        <end position="479"/>
    </location>
</feature>
<feature type="transmembrane region" description="Helical" evidence="1">
    <location>
        <begin position="245"/>
        <end position="261"/>
    </location>
</feature>
<name>A0A2L2BSF1_9MICO</name>
<keyword evidence="1" id="KW-1133">Transmembrane helix</keyword>
<proteinExistence type="predicted"/>